<comment type="caution">
    <text evidence="3">The sequence shown here is derived from an EMBL/GenBank/DDBJ whole genome shotgun (WGS) entry which is preliminary data.</text>
</comment>
<protein>
    <recommendedName>
        <fullName evidence="5">Lipoprotein</fullName>
    </recommendedName>
</protein>
<accession>A0A3D9SKQ0</accession>
<gene>
    <name evidence="3" type="ORF">DFJ69_0339</name>
</gene>
<evidence type="ECO:0000256" key="1">
    <source>
        <dbReference type="SAM" id="MobiDB-lite"/>
    </source>
</evidence>
<evidence type="ECO:0000313" key="3">
    <source>
        <dbReference type="EMBL" id="REE94970.1"/>
    </source>
</evidence>
<feature type="signal peptide" evidence="2">
    <location>
        <begin position="1"/>
        <end position="34"/>
    </location>
</feature>
<reference evidence="3 4" key="1">
    <citation type="submission" date="2018-08" db="EMBL/GenBank/DDBJ databases">
        <title>Sequencing the genomes of 1000 actinobacteria strains.</title>
        <authorList>
            <person name="Klenk H.-P."/>
        </authorList>
    </citation>
    <scope>NUCLEOTIDE SEQUENCE [LARGE SCALE GENOMIC DNA]</scope>
    <source>
        <strain evidence="3 4">DSM 43927</strain>
    </source>
</reference>
<evidence type="ECO:0000313" key="4">
    <source>
        <dbReference type="Proteomes" id="UP000256661"/>
    </source>
</evidence>
<dbReference type="EMBL" id="QTTT01000001">
    <property type="protein sequence ID" value="REE94970.1"/>
    <property type="molecule type" value="Genomic_DNA"/>
</dbReference>
<sequence>MRRQQWRLRGAGLALVPMLALGLVGCGGGGSATAKPSNTQADEKERARKFAQCMRTNGVEMEDPDDDGGGIMIRRRAGAGGSARDKEFEAAMAKCRQHLPNGGKPPKLSPEDVEAMRKFAKCMREHGVDMPDPGADGGFAMRAKPGGKGGVEPDEKEFEAAEKACRHLQPKRPGSEN</sequence>
<dbReference type="OrthoDB" id="7949713at2"/>
<feature type="region of interest" description="Disordered" evidence="1">
    <location>
        <begin position="126"/>
        <end position="177"/>
    </location>
</feature>
<keyword evidence="4" id="KW-1185">Reference proteome</keyword>
<dbReference type="Proteomes" id="UP000256661">
    <property type="component" value="Unassembled WGS sequence"/>
</dbReference>
<feature type="region of interest" description="Disordered" evidence="1">
    <location>
        <begin position="59"/>
        <end position="83"/>
    </location>
</feature>
<keyword evidence="2" id="KW-0732">Signal</keyword>
<dbReference type="AlphaFoldDB" id="A0A3D9SKQ0"/>
<dbReference type="RefSeq" id="WP_147312165.1">
    <property type="nucleotide sequence ID" value="NZ_QTTT01000001.1"/>
</dbReference>
<proteinExistence type="predicted"/>
<evidence type="ECO:0008006" key="5">
    <source>
        <dbReference type="Google" id="ProtNLM"/>
    </source>
</evidence>
<evidence type="ECO:0000256" key="2">
    <source>
        <dbReference type="SAM" id="SignalP"/>
    </source>
</evidence>
<feature type="chain" id="PRO_5039651286" description="Lipoprotein" evidence="2">
    <location>
        <begin position="35"/>
        <end position="177"/>
    </location>
</feature>
<organism evidence="3 4">
    <name type="scientific">Thermomonospora umbrina</name>
    <dbReference type="NCBI Taxonomy" id="111806"/>
    <lineage>
        <taxon>Bacteria</taxon>
        <taxon>Bacillati</taxon>
        <taxon>Actinomycetota</taxon>
        <taxon>Actinomycetes</taxon>
        <taxon>Streptosporangiales</taxon>
        <taxon>Thermomonosporaceae</taxon>
        <taxon>Thermomonospora</taxon>
    </lineage>
</organism>
<name>A0A3D9SKQ0_9ACTN</name>
<dbReference type="PROSITE" id="PS51257">
    <property type="entry name" value="PROKAR_LIPOPROTEIN"/>
    <property type="match status" value="1"/>
</dbReference>